<dbReference type="SUPFAM" id="SSF88659">
    <property type="entry name" value="Sigma3 and sigma4 domains of RNA polymerase sigma factors"/>
    <property type="match status" value="1"/>
</dbReference>
<dbReference type="AlphaFoldDB" id="A0A518AVR3"/>
<organism evidence="7 8">
    <name type="scientific">Aeoliella mucimassa</name>
    <dbReference type="NCBI Taxonomy" id="2527972"/>
    <lineage>
        <taxon>Bacteria</taxon>
        <taxon>Pseudomonadati</taxon>
        <taxon>Planctomycetota</taxon>
        <taxon>Planctomycetia</taxon>
        <taxon>Pirellulales</taxon>
        <taxon>Lacipirellulaceae</taxon>
        <taxon>Aeoliella</taxon>
    </lineage>
</organism>
<dbReference type="GO" id="GO:0006352">
    <property type="term" value="P:DNA-templated transcription initiation"/>
    <property type="evidence" value="ECO:0007669"/>
    <property type="project" value="InterPro"/>
</dbReference>
<sequence>MGDLHGGDGVPNQPRFETLLLNAQRGLLRYILTAVGDAHAADNILQETNMLLLQKAEDFAPGTNFDAWATKVAYWQVKAYCRDSGRDRHVFSEELAGQLMDRMQEPGQVNRLDLAMDALQSCLGKMKKQDQELLSMRYHGELSILAIASRLGKSVPAVKGALQRARRALRKCMYMQKEIGD</sequence>
<evidence type="ECO:0000259" key="6">
    <source>
        <dbReference type="Pfam" id="PF08281"/>
    </source>
</evidence>
<evidence type="ECO:0000256" key="4">
    <source>
        <dbReference type="ARBA" id="ARBA00023163"/>
    </source>
</evidence>
<gene>
    <name evidence="7" type="ORF">Pan181_50500</name>
</gene>
<dbReference type="InterPro" id="IPR013324">
    <property type="entry name" value="RNA_pol_sigma_r3/r4-like"/>
</dbReference>
<name>A0A518AVR3_9BACT</name>
<dbReference type="SUPFAM" id="SSF88946">
    <property type="entry name" value="Sigma2 domain of RNA polymerase sigma factors"/>
    <property type="match status" value="1"/>
</dbReference>
<dbReference type="PANTHER" id="PTHR43133:SF51">
    <property type="entry name" value="RNA POLYMERASE SIGMA FACTOR"/>
    <property type="match status" value="1"/>
</dbReference>
<dbReference type="Gene3D" id="1.10.10.10">
    <property type="entry name" value="Winged helix-like DNA-binding domain superfamily/Winged helix DNA-binding domain"/>
    <property type="match status" value="1"/>
</dbReference>
<evidence type="ECO:0000256" key="2">
    <source>
        <dbReference type="ARBA" id="ARBA00023015"/>
    </source>
</evidence>
<dbReference type="Pfam" id="PF08281">
    <property type="entry name" value="Sigma70_r4_2"/>
    <property type="match status" value="1"/>
</dbReference>
<comment type="similarity">
    <text evidence="1">Belongs to the sigma-70 factor family. ECF subfamily.</text>
</comment>
<dbReference type="NCBIfam" id="TIGR02989">
    <property type="entry name" value="Sig-70_gvs1"/>
    <property type="match status" value="1"/>
</dbReference>
<evidence type="ECO:0000313" key="8">
    <source>
        <dbReference type="Proteomes" id="UP000315750"/>
    </source>
</evidence>
<dbReference type="EMBL" id="CP036278">
    <property type="protein sequence ID" value="QDU58810.1"/>
    <property type="molecule type" value="Genomic_DNA"/>
</dbReference>
<dbReference type="PANTHER" id="PTHR43133">
    <property type="entry name" value="RNA POLYMERASE ECF-TYPE SIGMA FACTO"/>
    <property type="match status" value="1"/>
</dbReference>
<dbReference type="NCBIfam" id="TIGR02937">
    <property type="entry name" value="sigma70-ECF"/>
    <property type="match status" value="1"/>
</dbReference>
<proteinExistence type="inferred from homology"/>
<dbReference type="Pfam" id="PF04542">
    <property type="entry name" value="Sigma70_r2"/>
    <property type="match status" value="1"/>
</dbReference>
<evidence type="ECO:0000259" key="5">
    <source>
        <dbReference type="Pfam" id="PF04542"/>
    </source>
</evidence>
<dbReference type="Gene3D" id="1.10.1740.10">
    <property type="match status" value="1"/>
</dbReference>
<dbReference type="InterPro" id="IPR013249">
    <property type="entry name" value="RNA_pol_sigma70_r4_t2"/>
</dbReference>
<dbReference type="InterPro" id="IPR014331">
    <property type="entry name" value="RNA_pol_sigma70_ECF_RHOBA"/>
</dbReference>
<keyword evidence="8" id="KW-1185">Reference proteome</keyword>
<feature type="domain" description="RNA polymerase sigma-70 region 2" evidence="5">
    <location>
        <begin position="24"/>
        <end position="86"/>
    </location>
</feature>
<dbReference type="GO" id="GO:0003677">
    <property type="term" value="F:DNA binding"/>
    <property type="evidence" value="ECO:0007669"/>
    <property type="project" value="InterPro"/>
</dbReference>
<dbReference type="OrthoDB" id="6383365at2"/>
<dbReference type="InterPro" id="IPR007627">
    <property type="entry name" value="RNA_pol_sigma70_r2"/>
</dbReference>
<evidence type="ECO:0000313" key="7">
    <source>
        <dbReference type="EMBL" id="QDU58810.1"/>
    </source>
</evidence>
<dbReference type="InterPro" id="IPR039425">
    <property type="entry name" value="RNA_pol_sigma-70-like"/>
</dbReference>
<dbReference type="InterPro" id="IPR036388">
    <property type="entry name" value="WH-like_DNA-bd_sf"/>
</dbReference>
<dbReference type="InterPro" id="IPR014284">
    <property type="entry name" value="RNA_pol_sigma-70_dom"/>
</dbReference>
<protein>
    <submittedName>
        <fullName evidence="7">RNA polymerase sigma factor</fullName>
    </submittedName>
</protein>
<dbReference type="RefSeq" id="WP_145251288.1">
    <property type="nucleotide sequence ID" value="NZ_CP036278.1"/>
</dbReference>
<keyword evidence="2" id="KW-0805">Transcription regulation</keyword>
<keyword evidence="3" id="KW-0731">Sigma factor</keyword>
<dbReference type="GO" id="GO:0016987">
    <property type="term" value="F:sigma factor activity"/>
    <property type="evidence" value="ECO:0007669"/>
    <property type="project" value="UniProtKB-KW"/>
</dbReference>
<feature type="domain" description="RNA polymerase sigma factor 70 region 4 type 2" evidence="6">
    <location>
        <begin position="117"/>
        <end position="169"/>
    </location>
</feature>
<dbReference type="InterPro" id="IPR013325">
    <property type="entry name" value="RNA_pol_sigma_r2"/>
</dbReference>
<evidence type="ECO:0000256" key="1">
    <source>
        <dbReference type="ARBA" id="ARBA00010641"/>
    </source>
</evidence>
<keyword evidence="4" id="KW-0804">Transcription</keyword>
<dbReference type="KEGG" id="amuc:Pan181_50500"/>
<dbReference type="Proteomes" id="UP000315750">
    <property type="component" value="Chromosome"/>
</dbReference>
<accession>A0A518AVR3</accession>
<evidence type="ECO:0000256" key="3">
    <source>
        <dbReference type="ARBA" id="ARBA00023082"/>
    </source>
</evidence>
<reference evidence="7 8" key="1">
    <citation type="submission" date="2019-02" db="EMBL/GenBank/DDBJ databases">
        <title>Deep-cultivation of Planctomycetes and their phenomic and genomic characterization uncovers novel biology.</title>
        <authorList>
            <person name="Wiegand S."/>
            <person name="Jogler M."/>
            <person name="Boedeker C."/>
            <person name="Pinto D."/>
            <person name="Vollmers J."/>
            <person name="Rivas-Marin E."/>
            <person name="Kohn T."/>
            <person name="Peeters S.H."/>
            <person name="Heuer A."/>
            <person name="Rast P."/>
            <person name="Oberbeckmann S."/>
            <person name="Bunk B."/>
            <person name="Jeske O."/>
            <person name="Meyerdierks A."/>
            <person name="Storesund J.E."/>
            <person name="Kallscheuer N."/>
            <person name="Luecker S."/>
            <person name="Lage O.M."/>
            <person name="Pohl T."/>
            <person name="Merkel B.J."/>
            <person name="Hornburger P."/>
            <person name="Mueller R.-W."/>
            <person name="Bruemmer F."/>
            <person name="Labrenz M."/>
            <person name="Spormann A.M."/>
            <person name="Op den Camp H."/>
            <person name="Overmann J."/>
            <person name="Amann R."/>
            <person name="Jetten M.S.M."/>
            <person name="Mascher T."/>
            <person name="Medema M.H."/>
            <person name="Devos D.P."/>
            <person name="Kaster A.-K."/>
            <person name="Ovreas L."/>
            <person name="Rohde M."/>
            <person name="Galperin M.Y."/>
            <person name="Jogler C."/>
        </authorList>
    </citation>
    <scope>NUCLEOTIDE SEQUENCE [LARGE SCALE GENOMIC DNA]</scope>
    <source>
        <strain evidence="7 8">Pan181</strain>
    </source>
</reference>